<dbReference type="Proteomes" id="UP000324351">
    <property type="component" value="Unassembled WGS sequence"/>
</dbReference>
<gene>
    <name evidence="3" type="ORF">F0U47_02970</name>
</gene>
<evidence type="ECO:0000313" key="4">
    <source>
        <dbReference type="Proteomes" id="UP000324351"/>
    </source>
</evidence>
<evidence type="ECO:0000256" key="2">
    <source>
        <dbReference type="SAM" id="SignalP"/>
    </source>
</evidence>
<evidence type="ECO:0000313" key="3">
    <source>
        <dbReference type="EMBL" id="KAA1429170.1"/>
    </source>
</evidence>
<dbReference type="InterPro" id="IPR050966">
    <property type="entry name" value="Glutamyl_endopeptidase"/>
</dbReference>
<keyword evidence="1 2" id="KW-0732">Signal</keyword>
<dbReference type="InterPro" id="IPR043504">
    <property type="entry name" value="Peptidase_S1_PA_chymotrypsin"/>
</dbReference>
<dbReference type="SUPFAM" id="SSF50494">
    <property type="entry name" value="Trypsin-like serine proteases"/>
    <property type="match status" value="1"/>
</dbReference>
<dbReference type="EMBL" id="VUJW01000001">
    <property type="protein sequence ID" value="KAA1429170.1"/>
    <property type="molecule type" value="Genomic_DNA"/>
</dbReference>
<dbReference type="RefSeq" id="WP_149748792.1">
    <property type="nucleotide sequence ID" value="NZ_VUJW01000001.1"/>
</dbReference>
<reference evidence="3 4" key="2">
    <citation type="submission" date="2019-09" db="EMBL/GenBank/DDBJ databases">
        <authorList>
            <person name="Jin C."/>
        </authorList>
    </citation>
    <scope>NUCLEOTIDE SEQUENCE [LARGE SCALE GENOMIC DNA]</scope>
    <source>
        <strain evidence="3 4">BN140041</strain>
    </source>
</reference>
<dbReference type="Gene3D" id="2.40.10.10">
    <property type="entry name" value="Trypsin-like serine proteases"/>
    <property type="match status" value="2"/>
</dbReference>
<evidence type="ECO:0000256" key="1">
    <source>
        <dbReference type="ARBA" id="ARBA00022729"/>
    </source>
</evidence>
<evidence type="ECO:0008006" key="5">
    <source>
        <dbReference type="Google" id="ProtNLM"/>
    </source>
</evidence>
<reference evidence="3 4" key="1">
    <citation type="submission" date="2019-09" db="EMBL/GenBank/DDBJ databases">
        <title>Nocardioides panacisoli sp. nov., isolated from the soil of a ginseng field.</title>
        <authorList>
            <person name="Cho C."/>
        </authorList>
    </citation>
    <scope>NUCLEOTIDE SEQUENCE [LARGE SCALE GENOMIC DNA]</scope>
    <source>
        <strain evidence="3 4">BN140041</strain>
    </source>
</reference>
<organism evidence="3 4">
    <name type="scientific">Nocardioides antri</name>
    <dbReference type="NCBI Taxonomy" id="2607659"/>
    <lineage>
        <taxon>Bacteria</taxon>
        <taxon>Bacillati</taxon>
        <taxon>Actinomycetota</taxon>
        <taxon>Actinomycetes</taxon>
        <taxon>Propionibacteriales</taxon>
        <taxon>Nocardioidaceae</taxon>
        <taxon>Nocardioides</taxon>
    </lineage>
</organism>
<dbReference type="InterPro" id="IPR009003">
    <property type="entry name" value="Peptidase_S1_PA"/>
</dbReference>
<protein>
    <recommendedName>
        <fullName evidence="5">Trypsin-like serine protease</fullName>
    </recommendedName>
</protein>
<dbReference type="PANTHER" id="PTHR15462">
    <property type="entry name" value="SERINE PROTEASE"/>
    <property type="match status" value="1"/>
</dbReference>
<accession>A0A5B1MC15</accession>
<dbReference type="AlphaFoldDB" id="A0A5B1MC15"/>
<sequence length="328" mass="35564">MGLGRRVAVLAVGVLVSGTLSVATTTADAGAPTRKAATASSDDGAVLAAPAADATAREVRRYWTVERMAEAIPLDLLGPGGVVDTASDPATETTAAKTAGRVRVPRTTGKLFFSDAGGNYVCSAATIRTRRRDQVITAGHCVHTGPDVGLLAQPHFYRNFLFVPRYRHGRAPLGRWAGRNAWVFKGWAENGATRFDQAIIAFKRRDGRKLVNHVGGNEVVWGKRAKQRGVRIWGWPAQAPYDGETARRCDGRTTRSDAYADRGGDAVMHRCNLTGGASGGPWFLPKDRTRNTGRIFAVTSRRDLVRPNLIAHPITRDIRRMIRTANGR</sequence>
<name>A0A5B1MC15_9ACTN</name>
<feature type="chain" id="PRO_5039687373" description="Trypsin-like serine protease" evidence="2">
    <location>
        <begin position="23"/>
        <end position="328"/>
    </location>
</feature>
<feature type="signal peptide" evidence="2">
    <location>
        <begin position="1"/>
        <end position="22"/>
    </location>
</feature>
<keyword evidence="4" id="KW-1185">Reference proteome</keyword>
<comment type="caution">
    <text evidence="3">The sequence shown here is derived from an EMBL/GenBank/DDBJ whole genome shotgun (WGS) entry which is preliminary data.</text>
</comment>
<proteinExistence type="predicted"/>